<proteinExistence type="predicted"/>
<organism evidence="1 2">
    <name type="scientific">Candidatus Kaiserbacteria bacterium RIFCSPLOWO2_01_FULL_54_24</name>
    <dbReference type="NCBI Taxonomy" id="1798515"/>
    <lineage>
        <taxon>Bacteria</taxon>
        <taxon>Candidatus Kaiseribacteriota</taxon>
    </lineage>
</organism>
<protein>
    <submittedName>
        <fullName evidence="1">Uncharacterized protein</fullName>
    </submittedName>
</protein>
<dbReference type="Proteomes" id="UP000177215">
    <property type="component" value="Unassembled WGS sequence"/>
</dbReference>
<dbReference type="EMBL" id="MFMC01000037">
    <property type="protein sequence ID" value="OGG76820.1"/>
    <property type="molecule type" value="Genomic_DNA"/>
</dbReference>
<reference evidence="1 2" key="1">
    <citation type="journal article" date="2016" name="Nat. Commun.">
        <title>Thousands of microbial genomes shed light on interconnected biogeochemical processes in an aquifer system.</title>
        <authorList>
            <person name="Anantharaman K."/>
            <person name="Brown C.T."/>
            <person name="Hug L.A."/>
            <person name="Sharon I."/>
            <person name="Castelle C.J."/>
            <person name="Probst A.J."/>
            <person name="Thomas B.C."/>
            <person name="Singh A."/>
            <person name="Wilkins M.J."/>
            <person name="Karaoz U."/>
            <person name="Brodie E.L."/>
            <person name="Williams K.H."/>
            <person name="Hubbard S.S."/>
            <person name="Banfield J.F."/>
        </authorList>
    </citation>
    <scope>NUCLEOTIDE SEQUENCE [LARGE SCALE GENOMIC DNA]</scope>
</reference>
<sequence>MNNKLKWNRLTRDQQDLYVKVLWEDGYTHQAIGDFLGTTKGTIVGRQQRHPNLAPTVRKKVDKVVNPERFLDLLELHALEEAAKRKKRRA</sequence>
<name>A0A1F6ET87_9BACT</name>
<gene>
    <name evidence="1" type="ORF">A3B35_00445</name>
</gene>
<dbReference type="AlphaFoldDB" id="A0A1F6ET87"/>
<comment type="caution">
    <text evidence="1">The sequence shown here is derived from an EMBL/GenBank/DDBJ whole genome shotgun (WGS) entry which is preliminary data.</text>
</comment>
<accession>A0A1F6ET87</accession>
<evidence type="ECO:0000313" key="1">
    <source>
        <dbReference type="EMBL" id="OGG76820.1"/>
    </source>
</evidence>
<evidence type="ECO:0000313" key="2">
    <source>
        <dbReference type="Proteomes" id="UP000177215"/>
    </source>
</evidence>